<proteinExistence type="predicted"/>
<dbReference type="PANTHER" id="PTHR42862">
    <property type="entry name" value="DELTA-1-PYRROLINE-5-CARBOXYLATE DEHYDROGENASE 1, ISOFORM A-RELATED"/>
    <property type="match status" value="1"/>
</dbReference>
<dbReference type="InterPro" id="IPR050485">
    <property type="entry name" value="Proline_metab_enzyme"/>
</dbReference>
<evidence type="ECO:0000259" key="3">
    <source>
        <dbReference type="Pfam" id="PF00171"/>
    </source>
</evidence>
<dbReference type="AlphaFoldDB" id="A0A291QQF4"/>
<evidence type="ECO:0000256" key="2">
    <source>
        <dbReference type="ARBA" id="ARBA00023027"/>
    </source>
</evidence>
<dbReference type="InterPro" id="IPR016163">
    <property type="entry name" value="Ald_DH_C"/>
</dbReference>
<gene>
    <name evidence="4" type="primary">paaN</name>
    <name evidence="4" type="ORF">COR50_02695</name>
</gene>
<dbReference type="Gene3D" id="3.40.309.10">
    <property type="entry name" value="Aldehyde Dehydrogenase, Chain A, domain 2"/>
    <property type="match status" value="1"/>
</dbReference>
<dbReference type="RefSeq" id="WP_098192550.1">
    <property type="nucleotide sequence ID" value="NZ_CP023777.1"/>
</dbReference>
<dbReference type="Proteomes" id="UP000220133">
    <property type="component" value="Chromosome"/>
</dbReference>
<feature type="domain" description="Aldehyde dehydrogenase" evidence="3">
    <location>
        <begin position="67"/>
        <end position="482"/>
    </location>
</feature>
<evidence type="ECO:0000313" key="4">
    <source>
        <dbReference type="EMBL" id="ATL46161.1"/>
    </source>
</evidence>
<protein>
    <submittedName>
        <fullName evidence="4">Phenylacetic acid degradation protein PaaN</fullName>
    </submittedName>
</protein>
<dbReference type="GO" id="GO:0010133">
    <property type="term" value="P:L-proline catabolic process to L-glutamate"/>
    <property type="evidence" value="ECO:0007669"/>
    <property type="project" value="TreeGrafter"/>
</dbReference>
<dbReference type="GO" id="GO:0003842">
    <property type="term" value="F:L-glutamate gamma-semialdehyde dehydrogenase activity"/>
    <property type="evidence" value="ECO:0007669"/>
    <property type="project" value="TreeGrafter"/>
</dbReference>
<dbReference type="NCBIfam" id="TIGR02288">
    <property type="entry name" value="PaaN_2"/>
    <property type="match status" value="1"/>
</dbReference>
<dbReference type="SUPFAM" id="SSF53720">
    <property type="entry name" value="ALDH-like"/>
    <property type="match status" value="1"/>
</dbReference>
<dbReference type="InterPro" id="IPR011975">
    <property type="entry name" value="PaaN_2"/>
</dbReference>
<dbReference type="Pfam" id="PF00171">
    <property type="entry name" value="Aldedh"/>
    <property type="match status" value="1"/>
</dbReference>
<dbReference type="EMBL" id="CP023777">
    <property type="protein sequence ID" value="ATL46161.1"/>
    <property type="molecule type" value="Genomic_DNA"/>
</dbReference>
<evidence type="ECO:0000256" key="1">
    <source>
        <dbReference type="ARBA" id="ARBA00023002"/>
    </source>
</evidence>
<dbReference type="Gene3D" id="3.40.605.10">
    <property type="entry name" value="Aldehyde Dehydrogenase, Chain A, domain 1"/>
    <property type="match status" value="1"/>
</dbReference>
<name>A0A291QQF4_9BACT</name>
<dbReference type="GO" id="GO:0009898">
    <property type="term" value="C:cytoplasmic side of plasma membrane"/>
    <property type="evidence" value="ECO:0007669"/>
    <property type="project" value="TreeGrafter"/>
</dbReference>
<reference evidence="4 5" key="1">
    <citation type="submission" date="2017-10" db="EMBL/GenBank/DDBJ databases">
        <title>Paenichitinophaga pekingensis gen. nov., sp. nov., isolated from activated sludge.</title>
        <authorList>
            <person name="Jin D."/>
            <person name="Kong X."/>
            <person name="Deng Y."/>
            <person name="Bai Z."/>
        </authorList>
    </citation>
    <scope>NUCLEOTIDE SEQUENCE [LARGE SCALE GENOMIC DNA]</scope>
    <source>
        <strain evidence="4 5">13</strain>
    </source>
</reference>
<accession>A0A291QQF4</accession>
<evidence type="ECO:0000313" key="5">
    <source>
        <dbReference type="Proteomes" id="UP000220133"/>
    </source>
</evidence>
<dbReference type="PANTHER" id="PTHR42862:SF1">
    <property type="entry name" value="DELTA-1-PYRROLINE-5-CARBOXYLATE DEHYDROGENASE 2, ISOFORM A-RELATED"/>
    <property type="match status" value="1"/>
</dbReference>
<dbReference type="InterPro" id="IPR016161">
    <property type="entry name" value="Ald_DH/histidinol_DH"/>
</dbReference>
<dbReference type="InterPro" id="IPR016162">
    <property type="entry name" value="Ald_DH_N"/>
</dbReference>
<keyword evidence="2" id="KW-0520">NAD</keyword>
<keyword evidence="1" id="KW-0560">Oxidoreductase</keyword>
<dbReference type="InterPro" id="IPR015590">
    <property type="entry name" value="Aldehyde_DH_dom"/>
</dbReference>
<keyword evidence="5" id="KW-1185">Reference proteome</keyword>
<sequence length="552" mass="60296">MLVEKHQNIIDNAVKANHERTFFAQYPEHPKAYGEDAPAKGEQEFKSLLNQPFEKLKQKVITGWTGEEVSPYTQEPLGITYPTMDVQELIKMAEQAAPAWEQRPVAERASILTESLERIKEHFFSIAHATMHTTGQSFMMSFQASGPHANDRALEAIAMGYSELQRYPSAQTWEKPMGKFTIKLNKNFKAIPKGIGLVIGCSTFPIWNSVPGIYADLITGNPVIVKPHPKAVLPIAIVVSLIQEVLEANGLSPYLCQLAVDSSSDLITKTLSEQPAVKIIDYTGGSSFGNYVESLPGKTVFTEKAGVNSVIIDSAKDLDAVMQNLAFSVCLYSGQMCTAPQNFFIPATGIKTAAGTVSFDEAVNKLKSAVEGIVTNPKMAAGTLGAIQNEVTCNRVEQTQKQGAKVVLASSKVENPEYPKARTVSPLILEVNAADQDIFEQELFGPIALIIKTNDTDHSIQLAQQMAHQHGAITCAAYTTDPVMHEKIETAMNRVFAPVSFNLTGFIWVNQHAAFSDFHVTGGNPAGNASFTNEEFIIKRFVWVGNRSLADA</sequence>
<dbReference type="OrthoDB" id="5288459at2"/>
<dbReference type="KEGG" id="cbae:COR50_02695"/>
<organism evidence="4 5">
    <name type="scientific">Chitinophaga caeni</name>
    <dbReference type="NCBI Taxonomy" id="2029983"/>
    <lineage>
        <taxon>Bacteria</taxon>
        <taxon>Pseudomonadati</taxon>
        <taxon>Bacteroidota</taxon>
        <taxon>Chitinophagia</taxon>
        <taxon>Chitinophagales</taxon>
        <taxon>Chitinophagaceae</taxon>
        <taxon>Chitinophaga</taxon>
    </lineage>
</organism>